<dbReference type="STRING" id="1280514.AXFE_11660"/>
<evidence type="ECO:0008006" key="3">
    <source>
        <dbReference type="Google" id="ProtNLM"/>
    </source>
</evidence>
<protein>
    <recommendedName>
        <fullName evidence="3">Cephalosporin hydroxylase</fullName>
    </recommendedName>
</protein>
<comment type="caution">
    <text evidence="1">The sequence shown here is derived from an EMBL/GenBank/DDBJ whole genome shotgun (WGS) entry which is preliminary data.</text>
</comment>
<dbReference type="PATRIC" id="fig|1280514.3.peg.1525"/>
<dbReference type="Gene3D" id="3.40.50.150">
    <property type="entry name" value="Vaccinia Virus protein VP39"/>
    <property type="match status" value="1"/>
</dbReference>
<dbReference type="AlphaFoldDB" id="A0A0D8HJ53"/>
<dbReference type="SUPFAM" id="SSF53335">
    <property type="entry name" value="S-adenosyl-L-methionine-dependent methyltransferases"/>
    <property type="match status" value="1"/>
</dbReference>
<proteinExistence type="predicted"/>
<sequence length="168" mass="18922">MSNYEFTNNWFQGTTKPVWDAIFPQLNPRKLLEVGSFEGAATTYIVETVGALANVELHAIDTWIGGIEHMEQGLDMSLVEKRFLYNIELARNSIDNRLDLHIHKGTSDFFLSKLFAMGLGEYFDFIYVDGSHQAPDVLTDAVLSPTFDNHPMKAQVMTILVSGFGHYS</sequence>
<evidence type="ECO:0000313" key="2">
    <source>
        <dbReference type="Proteomes" id="UP000032360"/>
    </source>
</evidence>
<reference evidence="1 2" key="1">
    <citation type="submission" date="2015-01" db="EMBL/GenBank/DDBJ databases">
        <title>Draft genome of the acidophilic iron oxidizer Acidithrix ferrooxidans strain Py-F3.</title>
        <authorList>
            <person name="Poehlein A."/>
            <person name="Eisen S."/>
            <person name="Schloemann M."/>
            <person name="Johnson B.D."/>
            <person name="Daniel R."/>
            <person name="Muehling M."/>
        </authorList>
    </citation>
    <scope>NUCLEOTIDE SEQUENCE [LARGE SCALE GENOMIC DNA]</scope>
    <source>
        <strain evidence="1 2">Py-F3</strain>
    </source>
</reference>
<dbReference type="InterPro" id="IPR029063">
    <property type="entry name" value="SAM-dependent_MTases_sf"/>
</dbReference>
<name>A0A0D8HJ53_9ACTN</name>
<organism evidence="1 2">
    <name type="scientific">Acidithrix ferrooxidans</name>
    <dbReference type="NCBI Taxonomy" id="1280514"/>
    <lineage>
        <taxon>Bacteria</taxon>
        <taxon>Bacillati</taxon>
        <taxon>Actinomycetota</taxon>
        <taxon>Acidimicrobiia</taxon>
        <taxon>Acidimicrobiales</taxon>
        <taxon>Acidimicrobiaceae</taxon>
        <taxon>Acidithrix</taxon>
    </lineage>
</organism>
<accession>A0A0D8HJ53</accession>
<dbReference type="OrthoDB" id="292252at2"/>
<dbReference type="EMBL" id="JXYS01000027">
    <property type="protein sequence ID" value="KJF17884.1"/>
    <property type="molecule type" value="Genomic_DNA"/>
</dbReference>
<dbReference type="Pfam" id="PF13578">
    <property type="entry name" value="Methyltransf_24"/>
    <property type="match status" value="1"/>
</dbReference>
<keyword evidence="2" id="KW-1185">Reference proteome</keyword>
<gene>
    <name evidence="1" type="ORF">AXFE_11660</name>
</gene>
<dbReference type="RefSeq" id="WP_052604933.1">
    <property type="nucleotide sequence ID" value="NZ_JXYS01000027.1"/>
</dbReference>
<evidence type="ECO:0000313" key="1">
    <source>
        <dbReference type="EMBL" id="KJF17884.1"/>
    </source>
</evidence>
<dbReference type="Proteomes" id="UP000032360">
    <property type="component" value="Unassembled WGS sequence"/>
</dbReference>